<sequence length="327" mass="37392">MYNKLKFLILFLFLSFTSFSQDGIPVYSDYLTDNYYLLHPSMAGASSCDKLRITGRKQWFGQDEAPELQTASLNMRVTDKSGLGVIIFNDKNGYHSQKGAKVTYAHHIMFSRDDIDLNQLSFGISTGMVQRQLDETSFTEYDPLNTGEIQRSSNFNVDVGVSYNFLNFYVHATVLGAVESKRKIYSDFESRNIRRYIFSTGYAFGDKQKILWEPSILFQMIDATKEKLVDFNLKVHKDLLQGIGSLWGGLSYRRSFEGAQYLNGTAVSSQKLQYITPFFGVTYKQLMIGYTYSRVSGPILFDEGAYHQITLGFNFNCKQEYYIGTTL</sequence>
<protein>
    <submittedName>
        <fullName evidence="2">Membrane protein</fullName>
    </submittedName>
</protein>
<dbReference type="Proteomes" id="UP001319865">
    <property type="component" value="Chromosome"/>
</dbReference>
<organism evidence="2 3">
    <name type="scientific">Flavobacterium ammonificans</name>
    <dbReference type="NCBI Taxonomy" id="1751056"/>
    <lineage>
        <taxon>Bacteria</taxon>
        <taxon>Pseudomonadati</taxon>
        <taxon>Bacteroidota</taxon>
        <taxon>Flavobacteriia</taxon>
        <taxon>Flavobacteriales</taxon>
        <taxon>Flavobacteriaceae</taxon>
        <taxon>Flavobacterium</taxon>
    </lineage>
</organism>
<reference evidence="2 3" key="1">
    <citation type="journal article" date="2022" name="Int. J. Syst. Evol. Microbiol.">
        <title>Flavobacterium ammonificans sp. nov. and Flavobacterium ammoniigenes sp. nov., ammonifying bacteria isolated from surface river water.</title>
        <authorList>
            <person name="Watanabe K."/>
            <person name="Kitamura T."/>
            <person name="Ogata Y."/>
            <person name="Shindo C."/>
            <person name="Suda W."/>
        </authorList>
    </citation>
    <scope>NUCLEOTIDE SEQUENCE [LARGE SCALE GENOMIC DNA]</scope>
    <source>
        <strain evidence="2 3">GENT11</strain>
    </source>
</reference>
<feature type="signal peptide" evidence="1">
    <location>
        <begin position="1"/>
        <end position="20"/>
    </location>
</feature>
<dbReference type="EMBL" id="AP025183">
    <property type="protein sequence ID" value="BDB51874.1"/>
    <property type="molecule type" value="Genomic_DNA"/>
</dbReference>
<accession>A0ABM7UX14</accession>
<evidence type="ECO:0000313" key="2">
    <source>
        <dbReference type="EMBL" id="BDB51874.1"/>
    </source>
</evidence>
<gene>
    <name evidence="2" type="ORF">GENT11_01860</name>
</gene>
<dbReference type="RefSeq" id="WP_229330368.1">
    <property type="nucleotide sequence ID" value="NZ_AP025183.1"/>
</dbReference>
<feature type="chain" id="PRO_5046137073" evidence="1">
    <location>
        <begin position="21"/>
        <end position="327"/>
    </location>
</feature>
<dbReference type="NCBIfam" id="TIGR03519">
    <property type="entry name" value="T9SS_PorP_fam"/>
    <property type="match status" value="1"/>
</dbReference>
<proteinExistence type="predicted"/>
<dbReference type="Pfam" id="PF11751">
    <property type="entry name" value="PorP_SprF"/>
    <property type="match status" value="1"/>
</dbReference>
<name>A0ABM7UX14_9FLAO</name>
<keyword evidence="1" id="KW-0732">Signal</keyword>
<evidence type="ECO:0000313" key="3">
    <source>
        <dbReference type="Proteomes" id="UP001319865"/>
    </source>
</evidence>
<evidence type="ECO:0000256" key="1">
    <source>
        <dbReference type="SAM" id="SignalP"/>
    </source>
</evidence>
<reference evidence="2 3" key="2">
    <citation type="journal article" date="2022" name="Microorganisms">
        <title>Complete Genome Sequences of Two Flavobacterium ammonificans Strains and a Flavobacterium ammoniigenes Strain of Ammonifying Bacterioplankton Isolated from Surface River Water.</title>
        <authorList>
            <person name="Suda W."/>
            <person name="Ogata Y."/>
            <person name="Shindo C."/>
            <person name="Watanabe K."/>
        </authorList>
    </citation>
    <scope>NUCLEOTIDE SEQUENCE [LARGE SCALE GENOMIC DNA]</scope>
    <source>
        <strain evidence="2 3">GENT11</strain>
    </source>
</reference>
<dbReference type="InterPro" id="IPR019861">
    <property type="entry name" value="PorP/SprF_Bacteroidetes"/>
</dbReference>
<keyword evidence="3" id="KW-1185">Reference proteome</keyword>